<dbReference type="HOGENOM" id="CLU_2237697_0_0_1"/>
<gene>
    <name evidence="2" type="ORF">M404DRAFT_1007996</name>
</gene>
<dbReference type="AlphaFoldDB" id="A0A0C3NHF5"/>
<dbReference type="EMBL" id="KN832083">
    <property type="protein sequence ID" value="KIN94863.1"/>
    <property type="molecule type" value="Genomic_DNA"/>
</dbReference>
<proteinExistence type="predicted"/>
<dbReference type="Proteomes" id="UP000054217">
    <property type="component" value="Unassembled WGS sequence"/>
</dbReference>
<protein>
    <submittedName>
        <fullName evidence="2">Uncharacterized protein</fullName>
    </submittedName>
</protein>
<feature type="transmembrane region" description="Helical" evidence="1">
    <location>
        <begin position="60"/>
        <end position="85"/>
    </location>
</feature>
<keyword evidence="1" id="KW-1133">Transmembrane helix</keyword>
<dbReference type="InParanoid" id="A0A0C3NHF5"/>
<evidence type="ECO:0000256" key="1">
    <source>
        <dbReference type="SAM" id="Phobius"/>
    </source>
</evidence>
<feature type="transmembrane region" description="Helical" evidence="1">
    <location>
        <begin position="32"/>
        <end position="54"/>
    </location>
</feature>
<reference evidence="2 3" key="1">
    <citation type="submission" date="2014-04" db="EMBL/GenBank/DDBJ databases">
        <authorList>
            <consortium name="DOE Joint Genome Institute"/>
            <person name="Kuo A."/>
            <person name="Kohler A."/>
            <person name="Costa M.D."/>
            <person name="Nagy L.G."/>
            <person name="Floudas D."/>
            <person name="Copeland A."/>
            <person name="Barry K.W."/>
            <person name="Cichocki N."/>
            <person name="Veneault-Fourrey C."/>
            <person name="LaButti K."/>
            <person name="Lindquist E.A."/>
            <person name="Lipzen A."/>
            <person name="Lundell T."/>
            <person name="Morin E."/>
            <person name="Murat C."/>
            <person name="Sun H."/>
            <person name="Tunlid A."/>
            <person name="Henrissat B."/>
            <person name="Grigoriev I.V."/>
            <person name="Hibbett D.S."/>
            <person name="Martin F."/>
            <person name="Nordberg H.P."/>
            <person name="Cantor M.N."/>
            <person name="Hua S.X."/>
        </authorList>
    </citation>
    <scope>NUCLEOTIDE SEQUENCE [LARGE SCALE GENOMIC DNA]</scope>
    <source>
        <strain evidence="2 3">Marx 270</strain>
    </source>
</reference>
<sequence length="105" mass="11236">MVSGSPRPSFQVFKSSEYNLACPLKTTPDLGVFLFCFVFVGVLAASSLALSISITSSPSLSIAFFPLPFSGALLVTAVLSVAMHADPRYYQCPRRATAVHPVTHQ</sequence>
<keyword evidence="3" id="KW-1185">Reference proteome</keyword>
<reference evidence="3" key="2">
    <citation type="submission" date="2015-01" db="EMBL/GenBank/DDBJ databases">
        <title>Evolutionary Origins and Diversification of the Mycorrhizal Mutualists.</title>
        <authorList>
            <consortium name="DOE Joint Genome Institute"/>
            <consortium name="Mycorrhizal Genomics Consortium"/>
            <person name="Kohler A."/>
            <person name="Kuo A."/>
            <person name="Nagy L.G."/>
            <person name="Floudas D."/>
            <person name="Copeland A."/>
            <person name="Barry K.W."/>
            <person name="Cichocki N."/>
            <person name="Veneault-Fourrey C."/>
            <person name="LaButti K."/>
            <person name="Lindquist E.A."/>
            <person name="Lipzen A."/>
            <person name="Lundell T."/>
            <person name="Morin E."/>
            <person name="Murat C."/>
            <person name="Riley R."/>
            <person name="Ohm R."/>
            <person name="Sun H."/>
            <person name="Tunlid A."/>
            <person name="Henrissat B."/>
            <person name="Grigoriev I.V."/>
            <person name="Hibbett D.S."/>
            <person name="Martin F."/>
        </authorList>
    </citation>
    <scope>NUCLEOTIDE SEQUENCE [LARGE SCALE GENOMIC DNA]</scope>
    <source>
        <strain evidence="3">Marx 270</strain>
    </source>
</reference>
<evidence type="ECO:0000313" key="2">
    <source>
        <dbReference type="EMBL" id="KIN94863.1"/>
    </source>
</evidence>
<name>A0A0C3NHF5_PISTI</name>
<accession>A0A0C3NHF5</accession>
<keyword evidence="1" id="KW-0472">Membrane</keyword>
<organism evidence="2 3">
    <name type="scientific">Pisolithus tinctorius Marx 270</name>
    <dbReference type="NCBI Taxonomy" id="870435"/>
    <lineage>
        <taxon>Eukaryota</taxon>
        <taxon>Fungi</taxon>
        <taxon>Dikarya</taxon>
        <taxon>Basidiomycota</taxon>
        <taxon>Agaricomycotina</taxon>
        <taxon>Agaricomycetes</taxon>
        <taxon>Agaricomycetidae</taxon>
        <taxon>Boletales</taxon>
        <taxon>Sclerodermatineae</taxon>
        <taxon>Pisolithaceae</taxon>
        <taxon>Pisolithus</taxon>
    </lineage>
</organism>
<evidence type="ECO:0000313" key="3">
    <source>
        <dbReference type="Proteomes" id="UP000054217"/>
    </source>
</evidence>
<keyword evidence="1" id="KW-0812">Transmembrane</keyword>